<name>A0A5C1A7V8_9BACT</name>
<gene>
    <name evidence="2" type="ORF">PX52LOC_01465</name>
</gene>
<dbReference type="EMBL" id="CP042425">
    <property type="protein sequence ID" value="QEL14575.1"/>
    <property type="molecule type" value="Genomic_DNA"/>
</dbReference>
<reference evidence="3" key="1">
    <citation type="submission" date="2019-08" db="EMBL/GenBank/DDBJ databases">
        <title>Limnoglobus roseus gen. nov., sp. nov., a novel freshwater planctomycete with a giant genome from the family Gemmataceae.</title>
        <authorList>
            <person name="Kulichevskaya I.S."/>
            <person name="Naumoff D.G."/>
            <person name="Miroshnikov K."/>
            <person name="Ivanova A."/>
            <person name="Philippov D.A."/>
            <person name="Hakobyan A."/>
            <person name="Rijpstra I.C."/>
            <person name="Sinninghe Damste J.S."/>
            <person name="Liesack W."/>
            <person name="Dedysh S.N."/>
        </authorList>
    </citation>
    <scope>NUCLEOTIDE SEQUENCE [LARGE SCALE GENOMIC DNA]</scope>
    <source>
        <strain evidence="3">PX52</strain>
    </source>
</reference>
<dbReference type="AlphaFoldDB" id="A0A5C1A7V8"/>
<keyword evidence="1" id="KW-0732">Signal</keyword>
<evidence type="ECO:0008006" key="4">
    <source>
        <dbReference type="Google" id="ProtNLM"/>
    </source>
</evidence>
<keyword evidence="3" id="KW-1185">Reference proteome</keyword>
<protein>
    <recommendedName>
        <fullName evidence="4">DUF4292 domain-containing protein</fullName>
    </recommendedName>
</protein>
<feature type="chain" id="PRO_5023005935" description="DUF4292 domain-containing protein" evidence="1">
    <location>
        <begin position="22"/>
        <end position="321"/>
    </location>
</feature>
<dbReference type="PROSITE" id="PS51257">
    <property type="entry name" value="PROKAR_LIPOPROTEIN"/>
    <property type="match status" value="1"/>
</dbReference>
<evidence type="ECO:0000256" key="1">
    <source>
        <dbReference type="SAM" id="SignalP"/>
    </source>
</evidence>
<dbReference type="OrthoDB" id="279598at2"/>
<organism evidence="2 3">
    <name type="scientific">Limnoglobus roseus</name>
    <dbReference type="NCBI Taxonomy" id="2598579"/>
    <lineage>
        <taxon>Bacteria</taxon>
        <taxon>Pseudomonadati</taxon>
        <taxon>Planctomycetota</taxon>
        <taxon>Planctomycetia</taxon>
        <taxon>Gemmatales</taxon>
        <taxon>Gemmataceae</taxon>
        <taxon>Limnoglobus</taxon>
    </lineage>
</organism>
<proteinExistence type="predicted"/>
<accession>A0A5C1A7V8</accession>
<feature type="signal peptide" evidence="1">
    <location>
        <begin position="1"/>
        <end position="21"/>
    </location>
</feature>
<sequence length="321" mass="35759">MRFARLTGVVMLAAFTGCAWMKDSRVESKPAVPINGPMAERSSAELVSYLNRQAGILRSVSYDDVRAVASEGGKEIGTLNDSSLYSAQPRNFRLIGAHALAGTMIDIGSNDREFWMYAKPIGRDNYFYCSHDAFAKGDVKFPIPFDTDWVMQALGMATYDPNDAYEVKPNKDQAAYVLYQQTKTRTGLPVVKTTVFNADFEGGKKPAVRKHVVFDARDPSRPIASAEIVAAKTIPLNGGYVQIPTEVILDWPQQQFRMTMKLGKEHVNEDLGERQAQLFNKPTIRGTNPIDLARYQIVVPSSARGQAPADRRSYRLPSLWK</sequence>
<evidence type="ECO:0000313" key="3">
    <source>
        <dbReference type="Proteomes" id="UP000324974"/>
    </source>
</evidence>
<dbReference type="Proteomes" id="UP000324974">
    <property type="component" value="Chromosome"/>
</dbReference>
<dbReference type="RefSeq" id="WP_149109461.1">
    <property type="nucleotide sequence ID" value="NZ_CP042425.1"/>
</dbReference>
<dbReference type="KEGG" id="lrs:PX52LOC_01465"/>
<evidence type="ECO:0000313" key="2">
    <source>
        <dbReference type="EMBL" id="QEL14575.1"/>
    </source>
</evidence>